<evidence type="ECO:0000313" key="2">
    <source>
        <dbReference type="Proteomes" id="UP000054097"/>
    </source>
</evidence>
<reference evidence="2" key="2">
    <citation type="submission" date="2015-01" db="EMBL/GenBank/DDBJ databases">
        <title>Evolutionary Origins and Diversification of the Mycorrhizal Mutualists.</title>
        <authorList>
            <consortium name="DOE Joint Genome Institute"/>
            <consortium name="Mycorrhizal Genomics Consortium"/>
            <person name="Kohler A."/>
            <person name="Kuo A."/>
            <person name="Nagy L.G."/>
            <person name="Floudas D."/>
            <person name="Copeland A."/>
            <person name="Barry K.W."/>
            <person name="Cichocki N."/>
            <person name="Veneault-Fourrey C."/>
            <person name="LaButti K."/>
            <person name="Lindquist E.A."/>
            <person name="Lipzen A."/>
            <person name="Lundell T."/>
            <person name="Morin E."/>
            <person name="Murat C."/>
            <person name="Riley R."/>
            <person name="Ohm R."/>
            <person name="Sun H."/>
            <person name="Tunlid A."/>
            <person name="Henrissat B."/>
            <person name="Grigoriev I.V."/>
            <person name="Hibbett D.S."/>
            <person name="Martin F."/>
        </authorList>
    </citation>
    <scope>NUCLEOTIDE SEQUENCE [LARGE SCALE GENOMIC DNA]</scope>
    <source>
        <strain evidence="2">MAFF 305830</strain>
    </source>
</reference>
<dbReference type="HOGENOM" id="CLU_2832782_0_0_1"/>
<accession>A0A0C2XJG9</accession>
<dbReference type="InterPro" id="IPR012334">
    <property type="entry name" value="Pectin_lyas_fold"/>
</dbReference>
<dbReference type="Proteomes" id="UP000054097">
    <property type="component" value="Unassembled WGS sequence"/>
</dbReference>
<dbReference type="OrthoDB" id="3227397at2759"/>
<dbReference type="EMBL" id="KN824289">
    <property type="protein sequence ID" value="KIM29197.1"/>
    <property type="molecule type" value="Genomic_DNA"/>
</dbReference>
<dbReference type="GO" id="GO:0016829">
    <property type="term" value="F:lyase activity"/>
    <property type="evidence" value="ECO:0007669"/>
    <property type="project" value="UniProtKB-KW"/>
</dbReference>
<dbReference type="STRING" id="933852.A0A0C2XJG9"/>
<gene>
    <name evidence="1" type="ORF">M408DRAFT_120263</name>
</gene>
<protein>
    <submittedName>
        <fullName evidence="1">Polysaccharide lyase family 3 protein</fullName>
    </submittedName>
</protein>
<name>A0A0C2XJG9_SERVB</name>
<keyword evidence="2" id="KW-1185">Reference proteome</keyword>
<dbReference type="Gene3D" id="2.160.20.10">
    <property type="entry name" value="Single-stranded right-handed beta-helix, Pectin lyase-like"/>
    <property type="match status" value="1"/>
</dbReference>
<proteinExistence type="predicted"/>
<reference evidence="1 2" key="1">
    <citation type="submission" date="2014-04" db="EMBL/GenBank/DDBJ databases">
        <authorList>
            <consortium name="DOE Joint Genome Institute"/>
            <person name="Kuo A."/>
            <person name="Zuccaro A."/>
            <person name="Kohler A."/>
            <person name="Nagy L.G."/>
            <person name="Floudas D."/>
            <person name="Copeland A."/>
            <person name="Barry K.W."/>
            <person name="Cichocki N."/>
            <person name="Veneault-Fourrey C."/>
            <person name="LaButti K."/>
            <person name="Lindquist E.A."/>
            <person name="Lipzen A."/>
            <person name="Lundell T."/>
            <person name="Morin E."/>
            <person name="Murat C."/>
            <person name="Sun H."/>
            <person name="Tunlid A."/>
            <person name="Henrissat B."/>
            <person name="Grigoriev I.V."/>
            <person name="Hibbett D.S."/>
            <person name="Martin F."/>
            <person name="Nordberg H.P."/>
            <person name="Cantor M.N."/>
            <person name="Hua S.X."/>
        </authorList>
    </citation>
    <scope>NUCLEOTIDE SEQUENCE [LARGE SCALE GENOMIC DNA]</scope>
    <source>
        <strain evidence="1 2">MAFF 305830</strain>
    </source>
</reference>
<organism evidence="1 2">
    <name type="scientific">Serendipita vermifera MAFF 305830</name>
    <dbReference type="NCBI Taxonomy" id="933852"/>
    <lineage>
        <taxon>Eukaryota</taxon>
        <taxon>Fungi</taxon>
        <taxon>Dikarya</taxon>
        <taxon>Basidiomycota</taxon>
        <taxon>Agaricomycotina</taxon>
        <taxon>Agaricomycetes</taxon>
        <taxon>Sebacinales</taxon>
        <taxon>Serendipitaceae</taxon>
        <taxon>Serendipita</taxon>
    </lineage>
</organism>
<evidence type="ECO:0000313" key="1">
    <source>
        <dbReference type="EMBL" id="KIM29197.1"/>
    </source>
</evidence>
<dbReference type="AlphaFoldDB" id="A0A0C2XJG9"/>
<sequence>MEGGGTGVGINTNFGDTAKLTNVCSTGKPTTANMCCRYKGTTPGNEPSKIGCGADSSCVYTNVGTC</sequence>
<keyword evidence="1" id="KW-0456">Lyase</keyword>